<evidence type="ECO:0000313" key="2">
    <source>
        <dbReference type="Proteomes" id="UP000233332"/>
    </source>
</evidence>
<reference evidence="1 2" key="1">
    <citation type="submission" date="2017-09" db="EMBL/GenBank/DDBJ databases">
        <title>Biodiversity and function of Thalassospira species in the particle-attached aromatic-hydrocarbon-degrading consortia from the surface seawater of the China South Sea.</title>
        <authorList>
            <person name="Dong C."/>
            <person name="Lai Q."/>
            <person name="Shao Z."/>
        </authorList>
    </citation>
    <scope>NUCLEOTIDE SEQUENCE [LARGE SCALE GENOMIC DNA]</scope>
    <source>
        <strain evidence="1 2">139Z-12</strain>
    </source>
</reference>
<evidence type="ECO:0008006" key="3">
    <source>
        <dbReference type="Google" id="ProtNLM"/>
    </source>
</evidence>
<dbReference type="AlphaFoldDB" id="A0A2N3LBE9"/>
<dbReference type="Gene3D" id="2.60.120.620">
    <property type="entry name" value="q2cbj1_9rhob like domain"/>
    <property type="match status" value="1"/>
</dbReference>
<dbReference type="RefSeq" id="WP_101299224.1">
    <property type="nucleotide sequence ID" value="NZ_NXGX01000001.1"/>
</dbReference>
<dbReference type="Proteomes" id="UP000233332">
    <property type="component" value="Unassembled WGS sequence"/>
</dbReference>
<protein>
    <recommendedName>
        <fullName evidence="3">Phytanoyl-CoA dioxygenase</fullName>
    </recommendedName>
</protein>
<proteinExistence type="predicted"/>
<organism evidence="1 2">
    <name type="scientific">Thalassospira lohafexi</name>
    <dbReference type="NCBI Taxonomy" id="744227"/>
    <lineage>
        <taxon>Bacteria</taxon>
        <taxon>Pseudomonadati</taxon>
        <taxon>Pseudomonadota</taxon>
        <taxon>Alphaproteobacteria</taxon>
        <taxon>Rhodospirillales</taxon>
        <taxon>Thalassospiraceae</taxon>
        <taxon>Thalassospira</taxon>
    </lineage>
</organism>
<evidence type="ECO:0000313" key="1">
    <source>
        <dbReference type="EMBL" id="PKR60050.1"/>
    </source>
</evidence>
<keyword evidence="2" id="KW-1185">Reference proteome</keyword>
<dbReference type="SUPFAM" id="SSF51197">
    <property type="entry name" value="Clavaminate synthase-like"/>
    <property type="match status" value="1"/>
</dbReference>
<dbReference type="EMBL" id="NXGX01000001">
    <property type="protein sequence ID" value="PKR60050.1"/>
    <property type="molecule type" value="Genomic_DNA"/>
</dbReference>
<comment type="caution">
    <text evidence="1">The sequence shown here is derived from an EMBL/GenBank/DDBJ whole genome shotgun (WGS) entry which is preliminary data.</text>
</comment>
<name>A0A2N3LBE9_9PROT</name>
<sequence>MLRLAKDFIHDFLENRSFDKYGTAIGWQNAAVYDEYHQKCKAAYQHSSSPEWSELALEFRDKGIVSIQNDETIAVGKVIMQALEKYREVTEKWSSGSTANIENYNGNILLDFPELRPLFEGPLKHALEAIYSSHYKLLYAVMMYSHRQQESAVASQLWHSDAGPGSCINVMFLPHGVTKESGALQAVHWGHTKTLLRGARKYQREHVRKPGGVTEPAAIRRLKCEYYEKRIAADFKGEVSQPEGEGGMLVLFRNNCIHRGGYPAAGHERYAYIFHMYPSITSPDIEDYFNVGRPKKVPYPKDPAF</sequence>
<gene>
    <name evidence="1" type="ORF">COO92_01370</name>
</gene>
<accession>A0A2N3LBE9</accession>